<evidence type="ECO:0000256" key="1">
    <source>
        <dbReference type="SAM" id="MobiDB-lite"/>
    </source>
</evidence>
<feature type="compositionally biased region" description="Basic and acidic residues" evidence="1">
    <location>
        <begin position="32"/>
        <end position="41"/>
    </location>
</feature>
<feature type="compositionally biased region" description="Basic residues" evidence="1">
    <location>
        <begin position="68"/>
        <end position="77"/>
    </location>
</feature>
<accession>A0ABZ2KSN2</accession>
<evidence type="ECO:0000313" key="2">
    <source>
        <dbReference type="EMBL" id="WXB01060.1"/>
    </source>
</evidence>
<evidence type="ECO:0000313" key="3">
    <source>
        <dbReference type="Proteomes" id="UP001374803"/>
    </source>
</evidence>
<feature type="region of interest" description="Disordered" evidence="1">
    <location>
        <begin position="23"/>
        <end position="77"/>
    </location>
</feature>
<dbReference type="Proteomes" id="UP001374803">
    <property type="component" value="Chromosome"/>
</dbReference>
<sequence length="77" mass="8606">MPRRSDNLISADTISAVLLAQAPESTENVLSSDERPSEPRRPTFSTRQTHVGSRSVPNRFSNQTVWRKASRPSVRGK</sequence>
<gene>
    <name evidence="2" type="ORF">LVJ94_29585</name>
</gene>
<organism evidence="2 3">
    <name type="scientific">Pendulispora rubella</name>
    <dbReference type="NCBI Taxonomy" id="2741070"/>
    <lineage>
        <taxon>Bacteria</taxon>
        <taxon>Pseudomonadati</taxon>
        <taxon>Myxococcota</taxon>
        <taxon>Myxococcia</taxon>
        <taxon>Myxococcales</taxon>
        <taxon>Sorangiineae</taxon>
        <taxon>Pendulisporaceae</taxon>
        <taxon>Pendulispora</taxon>
    </lineage>
</organism>
<dbReference type="EMBL" id="CP089983">
    <property type="protein sequence ID" value="WXB01060.1"/>
    <property type="molecule type" value="Genomic_DNA"/>
</dbReference>
<keyword evidence="3" id="KW-1185">Reference proteome</keyword>
<reference evidence="2" key="1">
    <citation type="submission" date="2021-12" db="EMBL/GenBank/DDBJ databases">
        <title>Discovery of the Pendulisporaceae a myxobacterial family with distinct sporulation behavior and unique specialized metabolism.</title>
        <authorList>
            <person name="Garcia R."/>
            <person name="Popoff A."/>
            <person name="Bader C.D."/>
            <person name="Loehr J."/>
            <person name="Walesch S."/>
            <person name="Walt C."/>
            <person name="Boldt J."/>
            <person name="Bunk B."/>
            <person name="Haeckl F.J.F.P.J."/>
            <person name="Gunesch A.P."/>
            <person name="Birkelbach J."/>
            <person name="Nuebel U."/>
            <person name="Pietschmann T."/>
            <person name="Bach T."/>
            <person name="Mueller R."/>
        </authorList>
    </citation>
    <scope>NUCLEOTIDE SEQUENCE</scope>
    <source>
        <strain evidence="2">MSr11367</strain>
    </source>
</reference>
<feature type="compositionally biased region" description="Polar residues" evidence="1">
    <location>
        <begin position="43"/>
        <end position="65"/>
    </location>
</feature>
<proteinExistence type="predicted"/>
<protein>
    <submittedName>
        <fullName evidence="2">Uncharacterized protein</fullName>
    </submittedName>
</protein>
<name>A0ABZ2KSN2_9BACT</name>
<dbReference type="RefSeq" id="WP_394830667.1">
    <property type="nucleotide sequence ID" value="NZ_CP089929.1"/>
</dbReference>